<evidence type="ECO:0000313" key="2">
    <source>
        <dbReference type="Proteomes" id="UP000727907"/>
    </source>
</evidence>
<organism evidence="1 2">
    <name type="scientific">Reyranella humidisoli</name>
    <dbReference type="NCBI Taxonomy" id="2849149"/>
    <lineage>
        <taxon>Bacteria</taxon>
        <taxon>Pseudomonadati</taxon>
        <taxon>Pseudomonadota</taxon>
        <taxon>Alphaproteobacteria</taxon>
        <taxon>Hyphomicrobiales</taxon>
        <taxon>Reyranellaceae</taxon>
        <taxon>Reyranella</taxon>
    </lineage>
</organism>
<gene>
    <name evidence="1" type="ORF">KQ910_16990</name>
</gene>
<keyword evidence="2" id="KW-1185">Reference proteome</keyword>
<comment type="caution">
    <text evidence="1">The sequence shown here is derived from an EMBL/GenBank/DDBJ whole genome shotgun (WGS) entry which is preliminary data.</text>
</comment>
<reference evidence="1 2" key="1">
    <citation type="submission" date="2021-06" db="EMBL/GenBank/DDBJ databases">
        <authorList>
            <person name="Lee D.H."/>
        </authorList>
    </citation>
    <scope>NUCLEOTIDE SEQUENCE [LARGE SCALE GENOMIC DNA]</scope>
    <source>
        <strain evidence="1 2">MMS21-HV4-11</strain>
    </source>
</reference>
<name>A0ABS6ILK4_9HYPH</name>
<dbReference type="EMBL" id="JAHOPB010000001">
    <property type="protein sequence ID" value="MBU8875474.1"/>
    <property type="molecule type" value="Genomic_DNA"/>
</dbReference>
<accession>A0ABS6ILK4</accession>
<dbReference type="Proteomes" id="UP000727907">
    <property type="component" value="Unassembled WGS sequence"/>
</dbReference>
<sequence>MELKAKVINRNPQFANWKAPRAVTPGRVHRICDGWLLSLQADGGAAGFSVAPLNSETGAGLRLQLEANQTVRIASRIRPEAATRRGTWRAAARLRGIPEENVFPQLDAAYLARVAPTGGWLFDSQVFRETPLHEEWVELSASVQFDRPLPARSGAQSFLSRLKALFGRAPSPQDETLYLALQFSQPGMIEIDFCRLEEERLEASPVAGDPASQPAPAVRLKVKPHVGATPIEQAGIVALLDGRLLGWVHPGPAKVSGMIEIDGEPVVPLGDSAFNGAETALLLGKPGERFAVDLPSRFLDGKRHRIGLHDNLAERTIDGAETGLVLQEGLHVAERHV</sequence>
<proteinExistence type="predicted"/>
<evidence type="ECO:0000313" key="1">
    <source>
        <dbReference type="EMBL" id="MBU8875474.1"/>
    </source>
</evidence>
<dbReference type="RefSeq" id="WP_216962764.1">
    <property type="nucleotide sequence ID" value="NZ_JAHOPB010000001.1"/>
</dbReference>
<protein>
    <submittedName>
        <fullName evidence="1">Uncharacterized protein</fullName>
    </submittedName>
</protein>